<dbReference type="AlphaFoldDB" id="A0A6G0SYS5"/>
<accession>A0A6G0SYS5</accession>
<evidence type="ECO:0000256" key="1">
    <source>
        <dbReference type="SAM" id="SignalP"/>
    </source>
</evidence>
<reference evidence="2 3" key="1">
    <citation type="submission" date="2019-08" db="EMBL/GenBank/DDBJ databases">
        <title>The genome of the soybean aphid Biotype 1, its phylome, world population structure and adaptation to the North American continent.</title>
        <authorList>
            <person name="Giordano R."/>
            <person name="Donthu R.K."/>
            <person name="Hernandez A.G."/>
            <person name="Wright C.L."/>
            <person name="Zimin A.V."/>
        </authorList>
    </citation>
    <scope>NUCLEOTIDE SEQUENCE [LARGE SCALE GENOMIC DNA]</scope>
    <source>
        <tissue evidence="2">Whole aphids</tissue>
    </source>
</reference>
<comment type="caution">
    <text evidence="2">The sequence shown here is derived from an EMBL/GenBank/DDBJ whole genome shotgun (WGS) entry which is preliminary data.</text>
</comment>
<protein>
    <submittedName>
        <fullName evidence="2">Uncharacterized protein</fullName>
    </submittedName>
</protein>
<dbReference type="Proteomes" id="UP000475862">
    <property type="component" value="Unassembled WGS sequence"/>
</dbReference>
<evidence type="ECO:0000313" key="3">
    <source>
        <dbReference type="Proteomes" id="UP000475862"/>
    </source>
</evidence>
<sequence length="248" mass="29067">MLLILCSLLWSFKFVKHLIGYLVLSRVNLTERRGRWTPTLSNNPCGRGSQKKITKDLVFDITRIQTTFPIMCTKHYFDICTTLWLTVITHISYELKIKESELFTLTVSNCLIDTFTRNKRLWLLNGKTNQQTSIVQHTNNSVLINYNSNYTFKIIRQSVNQLDVRDLVSPLVLPKLHLQIRKMINRNVYDVRNKFLTKLFSQLRLTAINYEKVTTAQLCKMSDEHPPEKFIILLVNNSSTYESVLIYE</sequence>
<feature type="signal peptide" evidence="1">
    <location>
        <begin position="1"/>
        <end position="17"/>
    </location>
</feature>
<name>A0A6G0SYS5_APHGL</name>
<keyword evidence="1" id="KW-0732">Signal</keyword>
<feature type="chain" id="PRO_5026218123" evidence="1">
    <location>
        <begin position="18"/>
        <end position="248"/>
    </location>
</feature>
<organism evidence="2 3">
    <name type="scientific">Aphis glycines</name>
    <name type="common">Soybean aphid</name>
    <dbReference type="NCBI Taxonomy" id="307491"/>
    <lineage>
        <taxon>Eukaryota</taxon>
        <taxon>Metazoa</taxon>
        <taxon>Ecdysozoa</taxon>
        <taxon>Arthropoda</taxon>
        <taxon>Hexapoda</taxon>
        <taxon>Insecta</taxon>
        <taxon>Pterygota</taxon>
        <taxon>Neoptera</taxon>
        <taxon>Paraneoptera</taxon>
        <taxon>Hemiptera</taxon>
        <taxon>Sternorrhyncha</taxon>
        <taxon>Aphidomorpha</taxon>
        <taxon>Aphidoidea</taxon>
        <taxon>Aphididae</taxon>
        <taxon>Aphidini</taxon>
        <taxon>Aphis</taxon>
        <taxon>Aphis</taxon>
    </lineage>
</organism>
<evidence type="ECO:0000313" key="2">
    <source>
        <dbReference type="EMBL" id="KAE9523479.1"/>
    </source>
</evidence>
<proteinExistence type="predicted"/>
<gene>
    <name evidence="2" type="ORF">AGLY_016031</name>
</gene>
<dbReference type="EMBL" id="VYZN01000079">
    <property type="protein sequence ID" value="KAE9523479.1"/>
    <property type="molecule type" value="Genomic_DNA"/>
</dbReference>
<keyword evidence="3" id="KW-1185">Reference proteome</keyword>